<dbReference type="AlphaFoldDB" id="A0A920C7V5"/>
<keyword evidence="6" id="KW-0862">Zinc</keyword>
<dbReference type="Proteomes" id="UP000679779">
    <property type="component" value="Unassembled WGS sequence"/>
</dbReference>
<keyword evidence="10" id="KW-0804">Transcription</keyword>
<dbReference type="PROSITE" id="PS00041">
    <property type="entry name" value="HTH_ARAC_FAMILY_1"/>
    <property type="match status" value="1"/>
</dbReference>
<dbReference type="PIRSF" id="PIRSF000408">
    <property type="entry name" value="Alkyltransferas_AdaA"/>
    <property type="match status" value="1"/>
</dbReference>
<dbReference type="GO" id="GO:0008168">
    <property type="term" value="F:methyltransferase activity"/>
    <property type="evidence" value="ECO:0007669"/>
    <property type="project" value="UniProtKB-KW"/>
</dbReference>
<dbReference type="InterPro" id="IPR016220">
    <property type="entry name" value="Me-P-triester_DNA_alkyl-Trfase"/>
</dbReference>
<evidence type="ECO:0000256" key="2">
    <source>
        <dbReference type="ARBA" id="ARBA00022603"/>
    </source>
</evidence>
<evidence type="ECO:0000259" key="12">
    <source>
        <dbReference type="PROSITE" id="PS01124"/>
    </source>
</evidence>
<dbReference type="InterPro" id="IPR018060">
    <property type="entry name" value="HTH_AraC"/>
</dbReference>
<evidence type="ECO:0000256" key="6">
    <source>
        <dbReference type="ARBA" id="ARBA00022833"/>
    </source>
</evidence>
<keyword evidence="7" id="KW-0805">Transcription regulation</keyword>
<evidence type="ECO:0000256" key="1">
    <source>
        <dbReference type="ARBA" id="ARBA00001947"/>
    </source>
</evidence>
<dbReference type="InterPro" id="IPR018062">
    <property type="entry name" value="HTH_AraC-typ_CS"/>
</dbReference>
<keyword evidence="9" id="KW-0010">Activator</keyword>
<dbReference type="InterPro" id="IPR035451">
    <property type="entry name" value="Ada-like_dom_sf"/>
</dbReference>
<protein>
    <submittedName>
        <fullName evidence="13">AraC family transcriptional regulator</fullName>
    </submittedName>
</protein>
<evidence type="ECO:0000256" key="10">
    <source>
        <dbReference type="ARBA" id="ARBA00023163"/>
    </source>
</evidence>
<dbReference type="Gene3D" id="1.10.10.60">
    <property type="entry name" value="Homeodomain-like"/>
    <property type="match status" value="2"/>
</dbReference>
<evidence type="ECO:0000256" key="8">
    <source>
        <dbReference type="ARBA" id="ARBA00023125"/>
    </source>
</evidence>
<proteinExistence type="predicted"/>
<accession>A0A920C7V5</accession>
<dbReference type="InterPro" id="IPR020449">
    <property type="entry name" value="Tscrpt_reg_AraC-type_HTH"/>
</dbReference>
<dbReference type="GO" id="GO:0032259">
    <property type="term" value="P:methylation"/>
    <property type="evidence" value="ECO:0007669"/>
    <property type="project" value="UniProtKB-KW"/>
</dbReference>
<keyword evidence="14" id="KW-1185">Reference proteome</keyword>
<evidence type="ECO:0000313" key="13">
    <source>
        <dbReference type="EMBL" id="GIO29260.1"/>
    </source>
</evidence>
<dbReference type="GO" id="GO:0008270">
    <property type="term" value="F:zinc ion binding"/>
    <property type="evidence" value="ECO:0007669"/>
    <property type="project" value="InterPro"/>
</dbReference>
<dbReference type="InterPro" id="IPR004026">
    <property type="entry name" value="Ada_DNA_repair_Zn-bd"/>
</dbReference>
<evidence type="ECO:0000256" key="3">
    <source>
        <dbReference type="ARBA" id="ARBA00022679"/>
    </source>
</evidence>
<feature type="domain" description="HTH araC/xylS-type" evidence="12">
    <location>
        <begin position="94"/>
        <end position="192"/>
    </location>
</feature>
<dbReference type="GO" id="GO:0003700">
    <property type="term" value="F:DNA-binding transcription factor activity"/>
    <property type="evidence" value="ECO:0007669"/>
    <property type="project" value="InterPro"/>
</dbReference>
<reference evidence="13" key="1">
    <citation type="submission" date="2021-03" db="EMBL/GenBank/DDBJ databases">
        <title>Antimicrobial resistance genes in bacteria isolated from Japanese honey, and their potential for conferring macrolide and lincosamide resistance in the American foulbrood pathogen Paenibacillus larvae.</title>
        <authorList>
            <person name="Okamoto M."/>
            <person name="Kumagai M."/>
            <person name="Kanamori H."/>
            <person name="Takamatsu D."/>
        </authorList>
    </citation>
    <scope>NUCLEOTIDE SEQUENCE</scope>
    <source>
        <strain evidence="13">J2TS6</strain>
    </source>
</reference>
<dbReference type="SMART" id="SM00342">
    <property type="entry name" value="HTH_ARAC"/>
    <property type="match status" value="1"/>
</dbReference>
<organism evidence="13 14">
    <name type="scientific">Paenibacillus albilobatus</name>
    <dbReference type="NCBI Taxonomy" id="2716884"/>
    <lineage>
        <taxon>Bacteria</taxon>
        <taxon>Bacillati</taxon>
        <taxon>Bacillota</taxon>
        <taxon>Bacilli</taxon>
        <taxon>Bacillales</taxon>
        <taxon>Paenibacillaceae</taxon>
        <taxon>Paenibacillus</taxon>
    </lineage>
</organism>
<keyword evidence="2" id="KW-0489">Methyltransferase</keyword>
<keyword evidence="11" id="KW-0234">DNA repair</keyword>
<evidence type="ECO:0000256" key="11">
    <source>
        <dbReference type="ARBA" id="ARBA00023204"/>
    </source>
</evidence>
<sequence length="208" mass="23941">MGEGVTNMNTAKEEALTEEKWEAIVGNDASYDFVFFYAVKSTGIFCRPSCKSKVPNRANVRIFRTAEEAIREEFRPCKRCKPTGERLPDREWVDAIARYMERHYDCAMTLNMLAEMFHGSPYHLHRTFKKIMNATPVAYLQGIRLDKARELLAQTNISIAEIGSRVGLPNPSYFISLFKRKFGITPYEYRKRIMGTGIWTQGGAFDEK</sequence>
<keyword evidence="3" id="KW-0808">Transferase</keyword>
<keyword evidence="4" id="KW-0479">Metal-binding</keyword>
<dbReference type="PRINTS" id="PR00032">
    <property type="entry name" value="HTHARAC"/>
</dbReference>
<evidence type="ECO:0000256" key="5">
    <source>
        <dbReference type="ARBA" id="ARBA00022763"/>
    </source>
</evidence>
<gene>
    <name evidence="13" type="ORF">J2TS6_04010</name>
</gene>
<keyword evidence="5" id="KW-0227">DNA damage</keyword>
<evidence type="ECO:0000256" key="4">
    <source>
        <dbReference type="ARBA" id="ARBA00022723"/>
    </source>
</evidence>
<dbReference type="PANTHER" id="PTHR43280:SF28">
    <property type="entry name" value="HTH-TYPE TRANSCRIPTIONAL ACTIVATOR RHAS"/>
    <property type="match status" value="1"/>
</dbReference>
<dbReference type="GO" id="GO:0043565">
    <property type="term" value="F:sequence-specific DNA binding"/>
    <property type="evidence" value="ECO:0007669"/>
    <property type="project" value="InterPro"/>
</dbReference>
<name>A0A920C7V5_9BACL</name>
<dbReference type="EMBL" id="BORQ01000001">
    <property type="protein sequence ID" value="GIO29260.1"/>
    <property type="molecule type" value="Genomic_DNA"/>
</dbReference>
<evidence type="ECO:0000256" key="7">
    <source>
        <dbReference type="ARBA" id="ARBA00023015"/>
    </source>
</evidence>
<dbReference type="SUPFAM" id="SSF46689">
    <property type="entry name" value="Homeodomain-like"/>
    <property type="match status" value="2"/>
</dbReference>
<keyword evidence="8" id="KW-0238">DNA-binding</keyword>
<dbReference type="PANTHER" id="PTHR43280">
    <property type="entry name" value="ARAC-FAMILY TRANSCRIPTIONAL REGULATOR"/>
    <property type="match status" value="1"/>
</dbReference>
<dbReference type="Gene3D" id="3.40.10.10">
    <property type="entry name" value="DNA Methylphosphotriester Repair Domain"/>
    <property type="match status" value="1"/>
</dbReference>
<dbReference type="Pfam" id="PF02805">
    <property type="entry name" value="Ada_Zn_binding"/>
    <property type="match status" value="1"/>
</dbReference>
<dbReference type="InterPro" id="IPR009057">
    <property type="entry name" value="Homeodomain-like_sf"/>
</dbReference>
<comment type="cofactor">
    <cofactor evidence="1">
        <name>Zn(2+)</name>
        <dbReference type="ChEBI" id="CHEBI:29105"/>
    </cofactor>
</comment>
<dbReference type="Pfam" id="PF12833">
    <property type="entry name" value="HTH_18"/>
    <property type="match status" value="1"/>
</dbReference>
<evidence type="ECO:0000313" key="14">
    <source>
        <dbReference type="Proteomes" id="UP000679779"/>
    </source>
</evidence>
<evidence type="ECO:0000256" key="9">
    <source>
        <dbReference type="ARBA" id="ARBA00023159"/>
    </source>
</evidence>
<dbReference type="GO" id="GO:0006281">
    <property type="term" value="P:DNA repair"/>
    <property type="evidence" value="ECO:0007669"/>
    <property type="project" value="UniProtKB-KW"/>
</dbReference>
<dbReference type="SUPFAM" id="SSF57884">
    <property type="entry name" value="Ada DNA repair protein, N-terminal domain (N-Ada 10)"/>
    <property type="match status" value="1"/>
</dbReference>
<comment type="caution">
    <text evidence="13">The sequence shown here is derived from an EMBL/GenBank/DDBJ whole genome shotgun (WGS) entry which is preliminary data.</text>
</comment>
<dbReference type="PROSITE" id="PS01124">
    <property type="entry name" value="HTH_ARAC_FAMILY_2"/>
    <property type="match status" value="1"/>
</dbReference>